<feature type="region of interest" description="Disordered" evidence="1">
    <location>
        <begin position="146"/>
        <end position="169"/>
    </location>
</feature>
<dbReference type="Proteomes" id="UP000531840">
    <property type="component" value="Unassembled WGS sequence"/>
</dbReference>
<dbReference type="InterPro" id="IPR006270">
    <property type="entry name" value="Strep_his_triad_rpt"/>
</dbReference>
<dbReference type="NCBIfam" id="TIGR01363">
    <property type="entry name" value="strep_his_triad"/>
    <property type="match status" value="2"/>
</dbReference>
<reference evidence="2 3" key="1">
    <citation type="submission" date="2020-07" db="EMBL/GenBank/DDBJ databases">
        <title>MOT database genomes.</title>
        <authorList>
            <person name="Joseph S."/>
            <person name="Aduse-Opoku J."/>
            <person name="Hashim A."/>
            <person name="Wade W."/>
            <person name="Curtis M."/>
        </authorList>
    </citation>
    <scope>NUCLEOTIDE SEQUENCE [LARGE SCALE GENOMIC DNA]</scope>
    <source>
        <strain evidence="2 3">CIP 106318</strain>
    </source>
</reference>
<sequence length="1560" mass="179736">MEKKKLTIISASAISVALLGIGTYQIATKDNKNISNINVNKSNKNEERINYSDKKNNVVVAEITEDGYVSVHGDHTHLEKGIIPYNAKFLDSTLLKDKNYKLNKEDILYEVAQGYIIKVNGKFFYYPKENVTQTNIVTREEAEKLTKNNEIHEHEHKSTSDTNENKSGVAGIDYPTSDGFLFSSEGQIVGKTANGLIVNHNGHSHVILFEDLKNTKWSYLIPNSSDNIDRINSIISSNQNNPSINNNNTNEGHGDGYVFNPNDVVAEDENGYTVKHGDHYHYIPKNKIRKDIIENINKNNIINDNITGNGLLPNNNNINKPTENINILDLPKEKIKFAGVDFPTSDNFLFDGNNIVSYAKNMLLVNHSGHYHPVFYYQIFDSKWKYLIPKEHLKLAEIEYKNYLQNIENKKQYLAKKEKIQKEHIKVVDTKKGKALTFIKDNKETTLLLDDIKVDNNLDNNNNDTNNEENNEEENFLLGNSDKLSELAKSRVKQIVEKYSKDGVTPEKIKVFEKDNMIIYPHVGHYHSEAIDINKPITGDRPDVYEEPDTDPSIEETTIIGPFEIKNRKELFDRKTLLKNHPEFKDKVKDIHNFRTVGFFINKLKGEKIDSTLKLGGKNVDYVAYLVRKNVNWNETNIKFPELNVEKGFYFKNWSGGIPSDGFVTDRNFYANIRDEKYKNSPSIMGPYGLGLENKKYTEPYHISDYATLSFQIFDNLGYFEQDGKNLRNISYFVRNDMSWKKLTELGLEKPKVIAYNNYEFVEWVNSYEDNINSNAYTTIMIPRFGTTDKLIGTYRLNSKEELNNPYEHGVPGPKGSATSKPYDTNKYILTSFVIDENKGTLFTYLVRKDSTYKELNINPQPFTKTGYRFVGWKNFDENSKVESQIFEPIFEKNTNNENDIFDDLIGPVNPNKPIDDIILPGDDTDELDDLIGNTNQSEETRKKIYLAKQLDISELDIETIDTPEGKAFLYPHDDHKHTILIKDIDLSKNISNPEEDKELTEKIKYISKTYGVPIEAIEVNDNFFKFNEPSHEYDPSHIHPYLIPRNKLIIPEVTGDDEIDFENELLALSKRTDIPVDKIKIVGNKLAINHGDHDHYINIKSVEGKDLYLKNKLPEIQGGFVAGDLDKNKVLKKVDNLVKDTNKLITDNKENRRIIRELEQFKNKINTTINNSTEGYENMLDTFANKYIYKTISPEINDTDETTVKYNETLKLITETSENIFNLFSVNKNIITNSLNNNSTNINKIEYTNHLVKEINKVYGNTNNIMMYADYFLKNIDSNKVNNDTKDEISKSLLDINSKFFKPKEVYSILPELVNNKVKLALELNNNIDNNDTNLSVDNNYTKLKENKDILNNLKDLIEFSSSRAEKLTLPEKIENVKNIDEYKITYNDSEEKIKYITKLFKIQESDINTVNSEKGNYFNFNYKDNKISILGSNINISKPIFTLEENKEKFVETLKELGLDDNIINNIIGDDNSSDKPENNNVENEKYSKLATELLSKIDTKLTTVNNEEKLNINENLYFIRLALEDDESNKEELYNFLINIDKYIDSLNNTNSTVNNN</sequence>
<feature type="compositionally biased region" description="Basic and acidic residues" evidence="1">
    <location>
        <begin position="146"/>
        <end position="159"/>
    </location>
</feature>
<dbReference type="RefSeq" id="WP_179941287.1">
    <property type="nucleotide sequence ID" value="NZ_JACBYF010000007.1"/>
</dbReference>
<dbReference type="Pfam" id="PF04270">
    <property type="entry name" value="Strep_his_triad"/>
    <property type="match status" value="6"/>
</dbReference>
<evidence type="ECO:0000313" key="2">
    <source>
        <dbReference type="EMBL" id="NYS47500.1"/>
    </source>
</evidence>
<dbReference type="SUPFAM" id="SSF142887">
    <property type="entry name" value="PhtA domain-like"/>
    <property type="match status" value="3"/>
</dbReference>
<dbReference type="InterPro" id="IPR037228">
    <property type="entry name" value="PhtA_dom_sf"/>
</dbReference>
<name>A0ABX2T2Q7_9BACL</name>
<proteinExistence type="predicted"/>
<dbReference type="Gene3D" id="3.10.50.90">
    <property type="match status" value="3"/>
</dbReference>
<keyword evidence="3" id="KW-1185">Reference proteome</keyword>
<dbReference type="InterPro" id="IPR023832">
    <property type="entry name" value="His_triad_protein"/>
</dbReference>
<accession>A0ABX2T2Q7</accession>
<dbReference type="EMBL" id="JACBYF010000007">
    <property type="protein sequence ID" value="NYS47500.1"/>
    <property type="molecule type" value="Genomic_DNA"/>
</dbReference>
<organism evidence="2 3">
    <name type="scientific">Gemelliphila palaticanis</name>
    <dbReference type="NCBI Taxonomy" id="81950"/>
    <lineage>
        <taxon>Bacteria</taxon>
        <taxon>Bacillati</taxon>
        <taxon>Bacillota</taxon>
        <taxon>Bacilli</taxon>
        <taxon>Bacillales</taxon>
        <taxon>Gemellaceae</taxon>
        <taxon>Gemelliphila</taxon>
    </lineage>
</organism>
<evidence type="ECO:0000313" key="3">
    <source>
        <dbReference type="Proteomes" id="UP000531840"/>
    </source>
</evidence>
<gene>
    <name evidence="2" type="ORF">HZY85_04730</name>
</gene>
<protein>
    <submittedName>
        <fullName evidence="2">Pneumococcal-type histidine triad protein</fullName>
    </submittedName>
</protein>
<evidence type="ECO:0000256" key="1">
    <source>
        <dbReference type="SAM" id="MobiDB-lite"/>
    </source>
</evidence>
<comment type="caution">
    <text evidence="2">The sequence shown here is derived from an EMBL/GenBank/DDBJ whole genome shotgun (WGS) entry which is preliminary data.</text>
</comment>